<feature type="compositionally biased region" description="Polar residues" evidence="4">
    <location>
        <begin position="24"/>
        <end position="37"/>
    </location>
</feature>
<evidence type="ECO:0000259" key="5">
    <source>
        <dbReference type="SMART" id="SM00543"/>
    </source>
</evidence>
<accession>A0AAU9I3E1</accession>
<dbReference type="PANTHER" id="PTHR23253:SF9">
    <property type="entry name" value="EUKARYOTIC TRANSLATION INITIATION FACTOR 4 GAMMA 2"/>
    <property type="match status" value="1"/>
</dbReference>
<feature type="region of interest" description="Disordered" evidence="4">
    <location>
        <begin position="1"/>
        <end position="55"/>
    </location>
</feature>
<name>A0AAU9I3E1_9CILI</name>
<dbReference type="SMART" id="SM00543">
    <property type="entry name" value="MIF4G"/>
    <property type="match status" value="1"/>
</dbReference>
<dbReference type="InterPro" id="IPR016024">
    <property type="entry name" value="ARM-type_fold"/>
</dbReference>
<reference evidence="6" key="1">
    <citation type="submission" date="2021-09" db="EMBL/GenBank/DDBJ databases">
        <authorList>
            <consortium name="AG Swart"/>
            <person name="Singh M."/>
            <person name="Singh A."/>
            <person name="Seah K."/>
            <person name="Emmerich C."/>
        </authorList>
    </citation>
    <scope>NUCLEOTIDE SEQUENCE</scope>
    <source>
        <strain evidence="6">ATCC30299</strain>
    </source>
</reference>
<dbReference type="GO" id="GO:0003743">
    <property type="term" value="F:translation initiation factor activity"/>
    <property type="evidence" value="ECO:0007669"/>
    <property type="project" value="UniProtKB-KW"/>
</dbReference>
<evidence type="ECO:0000313" key="7">
    <source>
        <dbReference type="Proteomes" id="UP001162131"/>
    </source>
</evidence>
<comment type="similarity">
    <text evidence="1">Belongs to the eukaryotic initiation factor 4G family.</text>
</comment>
<feature type="domain" description="MIF4G" evidence="5">
    <location>
        <begin position="116"/>
        <end position="301"/>
    </location>
</feature>
<keyword evidence="3" id="KW-0648">Protein biosynthesis</keyword>
<sequence>MESNSDPSQTLDQGLYTPKRLRGRTNSNYLSQSSQKNTYRKPSHRASTTKEKPKRVWKKVSKHTYSYDEILSVKSQESSQIKSDAILKILDRKLKTVGSAWRSTPQKLKSSNDELTKNFKSLLNKLAPTNAESIQNKLLALLSPESSESLSLLILEKASAEGKYAETYAKMCVEISRQISYFRNNLLTACQVMFENSHENGEFSDRKKVLGCVRFIGELFKAKLIPPKIICSCCSYMLELGSEDSIEALCYLLSVCNSLFASPRYKETFHLYVVKLQELAKNLSSRLRFQVLDLSENKEIKTLAIQKADAPAMLPK</sequence>
<keyword evidence="2" id="KW-0396">Initiation factor</keyword>
<dbReference type="Gene3D" id="1.25.40.180">
    <property type="match status" value="1"/>
</dbReference>
<feature type="compositionally biased region" description="Polar residues" evidence="4">
    <location>
        <begin position="1"/>
        <end position="12"/>
    </location>
</feature>
<dbReference type="GO" id="GO:0016281">
    <property type="term" value="C:eukaryotic translation initiation factor 4F complex"/>
    <property type="evidence" value="ECO:0007669"/>
    <property type="project" value="TreeGrafter"/>
</dbReference>
<dbReference type="InterPro" id="IPR003890">
    <property type="entry name" value="MIF4G-like_typ-3"/>
</dbReference>
<evidence type="ECO:0000256" key="1">
    <source>
        <dbReference type="ARBA" id="ARBA00005775"/>
    </source>
</evidence>
<dbReference type="EMBL" id="CAJZBQ010000001">
    <property type="protein sequence ID" value="CAG9309918.1"/>
    <property type="molecule type" value="Genomic_DNA"/>
</dbReference>
<dbReference type="Pfam" id="PF02854">
    <property type="entry name" value="MIF4G"/>
    <property type="match status" value="1"/>
</dbReference>
<dbReference type="AlphaFoldDB" id="A0AAU9I3E1"/>
<evidence type="ECO:0000256" key="2">
    <source>
        <dbReference type="ARBA" id="ARBA00022540"/>
    </source>
</evidence>
<dbReference type="PANTHER" id="PTHR23253">
    <property type="entry name" value="EUKARYOTIC TRANSLATION INITIATION FACTOR 4 GAMMA"/>
    <property type="match status" value="1"/>
</dbReference>
<gene>
    <name evidence="6" type="ORF">BSTOLATCC_MIC133</name>
</gene>
<evidence type="ECO:0000313" key="6">
    <source>
        <dbReference type="EMBL" id="CAG9309918.1"/>
    </source>
</evidence>
<evidence type="ECO:0000256" key="4">
    <source>
        <dbReference type="SAM" id="MobiDB-lite"/>
    </source>
</evidence>
<dbReference type="SUPFAM" id="SSF48371">
    <property type="entry name" value="ARM repeat"/>
    <property type="match status" value="1"/>
</dbReference>
<proteinExistence type="inferred from homology"/>
<keyword evidence="7" id="KW-1185">Reference proteome</keyword>
<comment type="caution">
    <text evidence="6">The sequence shown here is derived from an EMBL/GenBank/DDBJ whole genome shotgun (WGS) entry which is preliminary data.</text>
</comment>
<evidence type="ECO:0000256" key="3">
    <source>
        <dbReference type="ARBA" id="ARBA00022917"/>
    </source>
</evidence>
<organism evidence="6 7">
    <name type="scientific">Blepharisma stoltei</name>
    <dbReference type="NCBI Taxonomy" id="1481888"/>
    <lineage>
        <taxon>Eukaryota</taxon>
        <taxon>Sar</taxon>
        <taxon>Alveolata</taxon>
        <taxon>Ciliophora</taxon>
        <taxon>Postciliodesmatophora</taxon>
        <taxon>Heterotrichea</taxon>
        <taxon>Heterotrichida</taxon>
        <taxon>Blepharismidae</taxon>
        <taxon>Blepharisma</taxon>
    </lineage>
</organism>
<dbReference type="GO" id="GO:0003729">
    <property type="term" value="F:mRNA binding"/>
    <property type="evidence" value="ECO:0007669"/>
    <property type="project" value="TreeGrafter"/>
</dbReference>
<protein>
    <recommendedName>
        <fullName evidence="5">MIF4G domain-containing protein</fullName>
    </recommendedName>
</protein>
<dbReference type="Proteomes" id="UP001162131">
    <property type="component" value="Unassembled WGS sequence"/>
</dbReference>